<organism evidence="2 3">
    <name type="scientific">Streblomastix strix</name>
    <dbReference type="NCBI Taxonomy" id="222440"/>
    <lineage>
        <taxon>Eukaryota</taxon>
        <taxon>Metamonada</taxon>
        <taxon>Preaxostyla</taxon>
        <taxon>Oxymonadida</taxon>
        <taxon>Streblomastigidae</taxon>
        <taxon>Streblomastix</taxon>
    </lineage>
</organism>
<feature type="region of interest" description="Disordered" evidence="1">
    <location>
        <begin position="131"/>
        <end position="150"/>
    </location>
</feature>
<evidence type="ECO:0000313" key="3">
    <source>
        <dbReference type="Proteomes" id="UP000324800"/>
    </source>
</evidence>
<dbReference type="AlphaFoldDB" id="A0A5J4WGN2"/>
<sequence>MMNKLWNRTDEDEALKLRMDILNRLSPEEQQTVKRGFEPQMKLISIYESQIQRNVTELNRNATFIDTCRDFGSESCEQQDEFQEDFVDEIQYLEVRLQDKKLQEPQPQKTLLELEKALDSHLGPLFGQMNYSGPPGKAPDQSNTKLRLRQPTSRRQKIVPLTQTNPQSQTTPYPNQNYNSNLNVDFIGIITNPFSVPKEMQHQQIAGEAAQVYHAPRETFSTNGNVRKEASSTDRIVQGQVGVAGTKPINTQSAPSIQLQGNPIREPKVVKKGGKTPVRGKATNINTSVVANQNQSEDQQR</sequence>
<feature type="region of interest" description="Disordered" evidence="1">
    <location>
        <begin position="246"/>
        <end position="301"/>
    </location>
</feature>
<proteinExistence type="predicted"/>
<comment type="caution">
    <text evidence="2">The sequence shown here is derived from an EMBL/GenBank/DDBJ whole genome shotgun (WGS) entry which is preliminary data.</text>
</comment>
<evidence type="ECO:0000313" key="2">
    <source>
        <dbReference type="EMBL" id="KAA6393833.1"/>
    </source>
</evidence>
<accession>A0A5J4WGN2</accession>
<dbReference type="EMBL" id="SNRW01002124">
    <property type="protein sequence ID" value="KAA6393833.1"/>
    <property type="molecule type" value="Genomic_DNA"/>
</dbReference>
<protein>
    <submittedName>
        <fullName evidence="2">Uncharacterized protein</fullName>
    </submittedName>
</protein>
<evidence type="ECO:0000256" key="1">
    <source>
        <dbReference type="SAM" id="MobiDB-lite"/>
    </source>
</evidence>
<gene>
    <name evidence="2" type="ORF">EZS28_010635</name>
</gene>
<reference evidence="2 3" key="1">
    <citation type="submission" date="2019-03" db="EMBL/GenBank/DDBJ databases">
        <title>Single cell metagenomics reveals metabolic interactions within the superorganism composed of flagellate Streblomastix strix and complex community of Bacteroidetes bacteria on its surface.</title>
        <authorList>
            <person name="Treitli S.C."/>
            <person name="Kolisko M."/>
            <person name="Husnik F."/>
            <person name="Keeling P."/>
            <person name="Hampl V."/>
        </authorList>
    </citation>
    <scope>NUCLEOTIDE SEQUENCE [LARGE SCALE GENOMIC DNA]</scope>
    <source>
        <strain evidence="2">ST1C</strain>
    </source>
</reference>
<feature type="compositionally biased region" description="Polar residues" evidence="1">
    <location>
        <begin position="248"/>
        <end position="261"/>
    </location>
</feature>
<name>A0A5J4WGN2_9EUKA</name>
<dbReference type="Proteomes" id="UP000324800">
    <property type="component" value="Unassembled WGS sequence"/>
</dbReference>
<feature type="compositionally biased region" description="Polar residues" evidence="1">
    <location>
        <begin position="283"/>
        <end position="301"/>
    </location>
</feature>